<dbReference type="KEGG" id="tau:Tola_0634"/>
<gene>
    <name evidence="1" type="ordered locus">Tola_0634</name>
</gene>
<keyword evidence="2" id="KW-1185">Reference proteome</keyword>
<reference evidence="2" key="1">
    <citation type="submission" date="2009-05" db="EMBL/GenBank/DDBJ databases">
        <title>Complete sequence of Tolumonas auensis DSM 9187.</title>
        <authorList>
            <consortium name="US DOE Joint Genome Institute"/>
            <person name="Lucas S."/>
            <person name="Copeland A."/>
            <person name="Lapidus A."/>
            <person name="Glavina del Rio T."/>
            <person name="Tice H."/>
            <person name="Bruce D."/>
            <person name="Goodwin L."/>
            <person name="Pitluck S."/>
            <person name="Chertkov O."/>
            <person name="Brettin T."/>
            <person name="Detter J.C."/>
            <person name="Han C."/>
            <person name="Larimer F."/>
            <person name="Land M."/>
            <person name="Hauser L."/>
            <person name="Kyrpides N."/>
            <person name="Mikhailova N."/>
            <person name="Spring S."/>
            <person name="Beller H."/>
        </authorList>
    </citation>
    <scope>NUCLEOTIDE SEQUENCE [LARGE SCALE GENOMIC DNA]</scope>
    <source>
        <strain evidence="2">DSM 9187 / TA4</strain>
    </source>
</reference>
<dbReference type="eggNOG" id="ENOG5032ZH7">
    <property type="taxonomic scope" value="Bacteria"/>
</dbReference>
<evidence type="ECO:0008006" key="3">
    <source>
        <dbReference type="Google" id="ProtNLM"/>
    </source>
</evidence>
<evidence type="ECO:0000313" key="2">
    <source>
        <dbReference type="Proteomes" id="UP000009073"/>
    </source>
</evidence>
<dbReference type="AlphaFoldDB" id="C4LAQ9"/>
<dbReference type="InterPro" id="IPR010835">
    <property type="entry name" value="DUF1439"/>
</dbReference>
<dbReference type="HOGENOM" id="CLU_105009_1_1_6"/>
<name>C4LAQ9_TOLAT</name>
<protein>
    <recommendedName>
        <fullName evidence="3">DUF1439 domain-containing protein</fullName>
    </recommendedName>
</protein>
<accession>C4LAQ9</accession>
<proteinExistence type="predicted"/>
<sequence length="185" mass="20828">MLHALLLTLSLSSQTGGPIDITEQELTRYVNQKAKYEQQYGLPGLFDVDVNIDTMQVRLGRQKAGMAQVQGNGRFTLSLPGKPAVDGTIRADFEAKPRYHLQNGAIYLDNFTLTSYEIKPAEVQQQFAPLVGYLVQGLQSRLEQQPAYQLNTQDKEQLWLKQHVTRFELLPGKLRLHTDNAGSVE</sequence>
<dbReference type="Pfam" id="PF07273">
    <property type="entry name" value="DUF1439"/>
    <property type="match status" value="1"/>
</dbReference>
<organism evidence="1 2">
    <name type="scientific">Tolumonas auensis (strain DSM 9187 / NBRC 110442 / TA 4)</name>
    <dbReference type="NCBI Taxonomy" id="595494"/>
    <lineage>
        <taxon>Bacteria</taxon>
        <taxon>Pseudomonadati</taxon>
        <taxon>Pseudomonadota</taxon>
        <taxon>Gammaproteobacteria</taxon>
        <taxon>Aeromonadales</taxon>
        <taxon>Aeromonadaceae</taxon>
        <taxon>Tolumonas</taxon>
    </lineage>
</organism>
<dbReference type="OrthoDB" id="6398264at2"/>
<dbReference type="RefSeq" id="WP_012728862.1">
    <property type="nucleotide sequence ID" value="NC_012691.1"/>
</dbReference>
<dbReference type="EMBL" id="CP001616">
    <property type="protein sequence ID" value="ACQ92263.1"/>
    <property type="molecule type" value="Genomic_DNA"/>
</dbReference>
<dbReference type="Gene3D" id="3.15.10.40">
    <property type="entry name" value="Uncharacterised protein PF07273, DUF1439"/>
    <property type="match status" value="1"/>
</dbReference>
<dbReference type="Proteomes" id="UP000009073">
    <property type="component" value="Chromosome"/>
</dbReference>
<dbReference type="STRING" id="595494.Tola_0634"/>
<reference evidence="1 2" key="2">
    <citation type="journal article" date="2011" name="Stand. Genomic Sci.">
        <title>Complete genome sequence of Tolumonas auensis type strain (TA 4).</title>
        <authorList>
            <person name="Chertkov O."/>
            <person name="Copeland A."/>
            <person name="Lucas S."/>
            <person name="Lapidus A."/>
            <person name="Berry K.W."/>
            <person name="Detter J.C."/>
            <person name="Del Rio T.G."/>
            <person name="Hammon N."/>
            <person name="Dalin E."/>
            <person name="Tice H."/>
            <person name="Pitluck S."/>
            <person name="Richardson P."/>
            <person name="Bruce D."/>
            <person name="Goodwin L."/>
            <person name="Han C."/>
            <person name="Tapia R."/>
            <person name="Saunders E."/>
            <person name="Schmutz J."/>
            <person name="Brettin T."/>
            <person name="Larimer F."/>
            <person name="Land M."/>
            <person name="Hauser L."/>
            <person name="Spring S."/>
            <person name="Rohde M."/>
            <person name="Kyrpides N.C."/>
            <person name="Ivanova N."/>
            <person name="Goker M."/>
            <person name="Beller H.R."/>
            <person name="Klenk H.P."/>
            <person name="Woyke T."/>
        </authorList>
    </citation>
    <scope>NUCLEOTIDE SEQUENCE [LARGE SCALE GENOMIC DNA]</scope>
    <source>
        <strain evidence="2">DSM 9187 / TA4</strain>
    </source>
</reference>
<evidence type="ECO:0000313" key="1">
    <source>
        <dbReference type="EMBL" id="ACQ92263.1"/>
    </source>
</evidence>